<comment type="caution">
    <text evidence="1">The sequence shown here is derived from an EMBL/GenBank/DDBJ whole genome shotgun (WGS) entry which is preliminary data.</text>
</comment>
<reference evidence="1 2" key="1">
    <citation type="submission" date="2015-07" db="EMBL/GenBank/DDBJ databases">
        <title>Whole genome sequence of Herpetosiphon geysericola DSM 7119.</title>
        <authorList>
            <person name="Hemp J."/>
            <person name="Ward L.M."/>
            <person name="Pace L.A."/>
            <person name="Fischer W.W."/>
        </authorList>
    </citation>
    <scope>NUCLEOTIDE SEQUENCE [LARGE SCALE GENOMIC DNA]</scope>
    <source>
        <strain evidence="1 2">DSM 7119</strain>
    </source>
</reference>
<evidence type="ECO:0000313" key="1">
    <source>
        <dbReference type="EMBL" id="KPL91462.1"/>
    </source>
</evidence>
<dbReference type="PANTHER" id="PTHR43431:SF7">
    <property type="entry name" value="OXIDOREDUCTASE, SHORT CHAIN DEHYDROGENASE_REDUCTASE FAMILY (AFU_ORTHOLOGUE AFUA_5G14000)"/>
    <property type="match status" value="1"/>
</dbReference>
<dbReference type="Gene3D" id="3.40.50.720">
    <property type="entry name" value="NAD(P)-binding Rossmann-like Domain"/>
    <property type="match status" value="1"/>
</dbReference>
<protein>
    <submittedName>
        <fullName evidence="1">Short-chain dehydrogenase</fullName>
    </submittedName>
</protein>
<dbReference type="InterPro" id="IPR002347">
    <property type="entry name" value="SDR_fam"/>
</dbReference>
<name>A0A0P6YMK8_9CHLR</name>
<sequence length="218" mass="22900">MPTLAIVGAGPGMGRAIAQTFGRNGFQVALVARNQAKLTELVAQLEQEGITAAGFTADVSERSSLVAAFAAIKARFGPVDVLEFSPANAALPSATPTEVSIANLQPQIDFYIYGAITAVEQVLPDMLARGSGTLLFTTGGSSISPSPMFANIGIASAGLRNWVYSLHAVLAEHGIQAAHIAISAWIGQQPGAAPENIAPLYWELYSQRDQIERHFLPG</sequence>
<gene>
    <name evidence="1" type="ORF">SE18_02090</name>
</gene>
<dbReference type="PATRIC" id="fig|70996.4.peg.1302"/>
<dbReference type="RefSeq" id="WP_054532760.1">
    <property type="nucleotide sequence ID" value="NZ_LGKP01000005.1"/>
</dbReference>
<organism evidence="1 2">
    <name type="scientific">Herpetosiphon geysericola</name>
    <dbReference type="NCBI Taxonomy" id="70996"/>
    <lineage>
        <taxon>Bacteria</taxon>
        <taxon>Bacillati</taxon>
        <taxon>Chloroflexota</taxon>
        <taxon>Chloroflexia</taxon>
        <taxon>Herpetosiphonales</taxon>
        <taxon>Herpetosiphonaceae</taxon>
        <taxon>Herpetosiphon</taxon>
    </lineage>
</organism>
<keyword evidence="2" id="KW-1185">Reference proteome</keyword>
<dbReference type="Proteomes" id="UP000050277">
    <property type="component" value="Unassembled WGS sequence"/>
</dbReference>
<accession>A0A0P6YMK8</accession>
<dbReference type="SUPFAM" id="SSF51735">
    <property type="entry name" value="NAD(P)-binding Rossmann-fold domains"/>
    <property type="match status" value="1"/>
</dbReference>
<dbReference type="Pfam" id="PF00106">
    <property type="entry name" value="adh_short"/>
    <property type="match status" value="1"/>
</dbReference>
<evidence type="ECO:0000313" key="2">
    <source>
        <dbReference type="Proteomes" id="UP000050277"/>
    </source>
</evidence>
<dbReference type="PANTHER" id="PTHR43431">
    <property type="entry name" value="OXIDOREDUCTASE, SHORT CHAIN DEHYDROGENASE/REDUCTASE FAMILY (AFU_ORTHOLOGUE AFUA_5G14000)"/>
    <property type="match status" value="1"/>
</dbReference>
<dbReference type="STRING" id="70996.SE18_02090"/>
<dbReference type="EMBL" id="LGKP01000005">
    <property type="protein sequence ID" value="KPL91462.1"/>
    <property type="molecule type" value="Genomic_DNA"/>
</dbReference>
<dbReference type="InterPro" id="IPR036291">
    <property type="entry name" value="NAD(P)-bd_dom_sf"/>
</dbReference>
<dbReference type="OrthoDB" id="9803333at2"/>
<proteinExistence type="predicted"/>
<dbReference type="AlphaFoldDB" id="A0A0P6YMK8"/>